<proteinExistence type="inferred from homology"/>
<gene>
    <name evidence="11" type="ORF">BerOc1_01578</name>
</gene>
<keyword evidence="5 9" id="KW-0812">Transmembrane</keyword>
<keyword evidence="4" id="KW-0997">Cell inner membrane</keyword>
<evidence type="ECO:0000259" key="10">
    <source>
        <dbReference type="Pfam" id="PF04290"/>
    </source>
</evidence>
<protein>
    <submittedName>
        <fullName evidence="11">2,3-diketo-L-gulonate TRAP transporter small permease protein YiaM</fullName>
    </submittedName>
</protein>
<feature type="transmembrane region" description="Helical" evidence="9">
    <location>
        <begin position="55"/>
        <end position="71"/>
    </location>
</feature>
<evidence type="ECO:0000256" key="2">
    <source>
        <dbReference type="ARBA" id="ARBA00022448"/>
    </source>
</evidence>
<dbReference type="GO" id="GO:0005886">
    <property type="term" value="C:plasma membrane"/>
    <property type="evidence" value="ECO:0007669"/>
    <property type="project" value="UniProtKB-SubCell"/>
</dbReference>
<dbReference type="Proteomes" id="UP000181901">
    <property type="component" value="Unassembled WGS sequence"/>
</dbReference>
<dbReference type="AlphaFoldDB" id="A0A1J5MSS2"/>
<comment type="caution">
    <text evidence="11">The sequence shown here is derived from an EMBL/GenBank/DDBJ whole genome shotgun (WGS) entry which is preliminary data.</text>
</comment>
<evidence type="ECO:0000256" key="8">
    <source>
        <dbReference type="ARBA" id="ARBA00038436"/>
    </source>
</evidence>
<evidence type="ECO:0000256" key="6">
    <source>
        <dbReference type="ARBA" id="ARBA00022989"/>
    </source>
</evidence>
<comment type="similarity">
    <text evidence="8">Belongs to the TRAP transporter small permease family.</text>
</comment>
<evidence type="ECO:0000313" key="12">
    <source>
        <dbReference type="Proteomes" id="UP000181901"/>
    </source>
</evidence>
<evidence type="ECO:0000256" key="7">
    <source>
        <dbReference type="ARBA" id="ARBA00023136"/>
    </source>
</evidence>
<evidence type="ECO:0000313" key="11">
    <source>
        <dbReference type="EMBL" id="OIQ49653.1"/>
    </source>
</evidence>
<dbReference type="EMBL" id="LKAQ01000004">
    <property type="protein sequence ID" value="OIQ49653.1"/>
    <property type="molecule type" value="Genomic_DNA"/>
</dbReference>
<keyword evidence="7 9" id="KW-0472">Membrane</keyword>
<evidence type="ECO:0000256" key="9">
    <source>
        <dbReference type="SAM" id="Phobius"/>
    </source>
</evidence>
<feature type="transmembrane region" description="Helical" evidence="9">
    <location>
        <begin position="91"/>
        <end position="110"/>
    </location>
</feature>
<feature type="transmembrane region" description="Helical" evidence="9">
    <location>
        <begin position="21"/>
        <end position="43"/>
    </location>
</feature>
<evidence type="ECO:0000256" key="1">
    <source>
        <dbReference type="ARBA" id="ARBA00004429"/>
    </source>
</evidence>
<keyword evidence="3" id="KW-1003">Cell membrane</keyword>
<evidence type="ECO:0000256" key="3">
    <source>
        <dbReference type="ARBA" id="ARBA00022475"/>
    </source>
</evidence>
<organism evidence="11 12">
    <name type="scientific">Pseudodesulfovibrio hydrargyri</name>
    <dbReference type="NCBI Taxonomy" id="2125990"/>
    <lineage>
        <taxon>Bacteria</taxon>
        <taxon>Pseudomonadati</taxon>
        <taxon>Thermodesulfobacteriota</taxon>
        <taxon>Desulfovibrionia</taxon>
        <taxon>Desulfovibrionales</taxon>
        <taxon>Desulfovibrionaceae</taxon>
    </lineage>
</organism>
<dbReference type="RefSeq" id="WP_071545149.1">
    <property type="nucleotide sequence ID" value="NZ_LKAQ01000004.1"/>
</dbReference>
<dbReference type="InterPro" id="IPR007387">
    <property type="entry name" value="TRAP_DctQ"/>
</dbReference>
<evidence type="ECO:0000256" key="4">
    <source>
        <dbReference type="ARBA" id="ARBA00022519"/>
    </source>
</evidence>
<keyword evidence="6 9" id="KW-1133">Transmembrane helix</keyword>
<sequence>MAILLGLVRSVDRLNEWVGKLAGYLSLLMVVVVTGDVIMRYAFNTTFLAVQELEWHLFGAMFLLGAGYTLLKDEHVRVDVVYQRLSRKTRAWINFLGVLFFLLPGCFLVLDTSWKFFSMSLAIHEGSGDPGGLPARYVLKFFIIIGFALVALQGVSMGVKAFLEILGRPYEPAPGTTEEAAPAKGEGA</sequence>
<dbReference type="InterPro" id="IPR055348">
    <property type="entry name" value="DctQ"/>
</dbReference>
<dbReference type="OrthoDB" id="9795655at2"/>
<evidence type="ECO:0000256" key="5">
    <source>
        <dbReference type="ARBA" id="ARBA00022692"/>
    </source>
</evidence>
<name>A0A1J5MSS2_9BACT</name>
<dbReference type="Pfam" id="PF04290">
    <property type="entry name" value="DctQ"/>
    <property type="match status" value="1"/>
</dbReference>
<keyword evidence="12" id="KW-1185">Reference proteome</keyword>
<feature type="transmembrane region" description="Helical" evidence="9">
    <location>
        <begin position="137"/>
        <end position="159"/>
    </location>
</feature>
<dbReference type="PANTHER" id="PTHR35011">
    <property type="entry name" value="2,3-DIKETO-L-GULONATE TRAP TRANSPORTER SMALL PERMEASE PROTEIN YIAM"/>
    <property type="match status" value="1"/>
</dbReference>
<dbReference type="PANTHER" id="PTHR35011:SF4">
    <property type="entry name" value="SLL1102 PROTEIN"/>
    <property type="match status" value="1"/>
</dbReference>
<feature type="domain" description="Tripartite ATP-independent periplasmic transporters DctQ component" evidence="10">
    <location>
        <begin position="29"/>
        <end position="157"/>
    </location>
</feature>
<keyword evidence="2" id="KW-0813">Transport</keyword>
<reference evidence="11 12" key="1">
    <citation type="submission" date="2015-09" db="EMBL/GenBank/DDBJ databases">
        <title>Genome of Desulfovibrio dechloracetivorans BerOc1, a mercury methylating strain isolated from highly hydrocarbons and metals contaminated coastal sediments.</title>
        <authorList>
            <person name="Goni Urriza M."/>
            <person name="Gassie C."/>
            <person name="Bouchez O."/>
            <person name="Klopp C."/>
            <person name="Ranchou-Peyruse A."/>
            <person name="Remy G."/>
        </authorList>
    </citation>
    <scope>NUCLEOTIDE SEQUENCE [LARGE SCALE GENOMIC DNA]</scope>
    <source>
        <strain evidence="11 12">BerOc1</strain>
    </source>
</reference>
<comment type="subcellular location">
    <subcellularLocation>
        <location evidence="1">Cell inner membrane</location>
        <topology evidence="1">Multi-pass membrane protein</topology>
    </subcellularLocation>
</comment>
<accession>A0A1J5MSS2</accession>